<feature type="signal peptide" evidence="4">
    <location>
        <begin position="1"/>
        <end position="18"/>
    </location>
</feature>
<organism evidence="7 8">
    <name type="scientific">Chitinimonas taiwanensis DSM 18899</name>
    <dbReference type="NCBI Taxonomy" id="1121279"/>
    <lineage>
        <taxon>Bacteria</taxon>
        <taxon>Pseudomonadati</taxon>
        <taxon>Pseudomonadota</taxon>
        <taxon>Betaproteobacteria</taxon>
        <taxon>Neisseriales</taxon>
        <taxon>Chitinibacteraceae</taxon>
        <taxon>Chitinimonas</taxon>
    </lineage>
</organism>
<evidence type="ECO:0000313" key="7">
    <source>
        <dbReference type="EMBL" id="SFZ78990.1"/>
    </source>
</evidence>
<keyword evidence="4" id="KW-0732">Signal</keyword>
<dbReference type="GO" id="GO:0046819">
    <property type="term" value="P:protein secretion by the type V secretion system"/>
    <property type="evidence" value="ECO:0007669"/>
    <property type="project" value="TreeGrafter"/>
</dbReference>
<evidence type="ECO:0000256" key="2">
    <source>
        <dbReference type="ARBA" id="ARBA00022692"/>
    </source>
</evidence>
<evidence type="ECO:0000313" key="8">
    <source>
        <dbReference type="Proteomes" id="UP000186513"/>
    </source>
</evidence>
<dbReference type="Gene3D" id="2.40.160.50">
    <property type="entry name" value="membrane protein fhac: a member of the omp85/tpsb transporter family"/>
    <property type="match status" value="1"/>
</dbReference>
<feature type="domain" description="Polypeptide-transport-associated ShlB-type" evidence="6">
    <location>
        <begin position="24"/>
        <end position="98"/>
    </location>
</feature>
<dbReference type="Gene3D" id="3.10.20.310">
    <property type="entry name" value="membrane protein fhac"/>
    <property type="match status" value="1"/>
</dbReference>
<dbReference type="InterPro" id="IPR005565">
    <property type="entry name" value="Hemolysn_activator_HlyB_C"/>
</dbReference>
<sequence>MKSYAIAILLALGSLAQADDTLRFTIRQFLVQGNTVLPQAEIDAALRAHAGEQRDFGDVQRALETLEALYRRAGFGSLQVYLPEQELRDGEVVFQVIEPKLDQVRIEGNLYFGAENIRRALPALQSGQIPNTGAMGASLRLANESPSRRLSVALQAGSQPQSVDALVRVQDEKPWRAFLAADNTGSEETGRTRLSLGYQHANLFDRDQVLTAQFTTAPESGEQVKIFGLGYKLPLYGWGDSLSAFAGYSNVSSGALQGLFNVSGKGTVAGARYNLGLKASGAYQHKLVLGIDWRRFENETTFFGFRQGKQQYFIQPLSLAYQAQSQGSGWSYDWNLSYARNLPHGDDLARASGRPGTPAQPIDNDDYQLLRFGASGYLGLPQEWLLRTSLNGQLSPDALPSGEWFGLGGASSVRGYQERVLANDEGVNASVELYTPDLARRLDWTDTRLQLLSFADWGRLSRNQPLPGELRSAKLASAGLGLRLNLGKYAQFKLDWARALKEGGGQRKGDSEAHASALLSY</sequence>
<dbReference type="RefSeq" id="WP_072429793.1">
    <property type="nucleotide sequence ID" value="NZ_FPKR01000014.1"/>
</dbReference>
<dbReference type="Proteomes" id="UP000186513">
    <property type="component" value="Unassembled WGS sequence"/>
</dbReference>
<feature type="domain" description="Haemolysin activator HlyB C-terminal" evidence="5">
    <location>
        <begin position="167"/>
        <end position="484"/>
    </location>
</feature>
<reference evidence="7 8" key="1">
    <citation type="submission" date="2016-11" db="EMBL/GenBank/DDBJ databases">
        <authorList>
            <person name="Jaros S."/>
            <person name="Januszkiewicz K."/>
            <person name="Wedrychowicz H."/>
        </authorList>
    </citation>
    <scope>NUCLEOTIDE SEQUENCE [LARGE SCALE GENOMIC DNA]</scope>
    <source>
        <strain evidence="7 8">DSM 18899</strain>
    </source>
</reference>
<dbReference type="PANTHER" id="PTHR34597:SF6">
    <property type="entry name" value="BLR6126 PROTEIN"/>
    <property type="match status" value="1"/>
</dbReference>
<dbReference type="AlphaFoldDB" id="A0A1K2HQG1"/>
<evidence type="ECO:0000259" key="6">
    <source>
        <dbReference type="Pfam" id="PF08479"/>
    </source>
</evidence>
<evidence type="ECO:0000256" key="1">
    <source>
        <dbReference type="ARBA" id="ARBA00022452"/>
    </source>
</evidence>
<dbReference type="GO" id="GO:0098046">
    <property type="term" value="C:type V protein secretion system complex"/>
    <property type="evidence" value="ECO:0007669"/>
    <property type="project" value="TreeGrafter"/>
</dbReference>
<dbReference type="InterPro" id="IPR051544">
    <property type="entry name" value="TPS_OM_transporter"/>
</dbReference>
<dbReference type="InterPro" id="IPR013686">
    <property type="entry name" value="Polypept-transport_assoc_ShlB"/>
</dbReference>
<dbReference type="PANTHER" id="PTHR34597">
    <property type="entry name" value="SLR1661 PROTEIN"/>
    <property type="match status" value="1"/>
</dbReference>
<dbReference type="GO" id="GO:0008320">
    <property type="term" value="F:protein transmembrane transporter activity"/>
    <property type="evidence" value="ECO:0007669"/>
    <property type="project" value="TreeGrafter"/>
</dbReference>
<dbReference type="Pfam" id="PF08479">
    <property type="entry name" value="POTRA_2"/>
    <property type="match status" value="1"/>
</dbReference>
<dbReference type="STRING" id="1121279.SAMN02745887_03308"/>
<evidence type="ECO:0000256" key="4">
    <source>
        <dbReference type="SAM" id="SignalP"/>
    </source>
</evidence>
<feature type="chain" id="PRO_5013154195" evidence="4">
    <location>
        <begin position="19"/>
        <end position="521"/>
    </location>
</feature>
<dbReference type="Pfam" id="PF03865">
    <property type="entry name" value="ShlB"/>
    <property type="match status" value="1"/>
</dbReference>
<proteinExistence type="predicted"/>
<gene>
    <name evidence="7" type="ORF">SAMN02745887_03308</name>
</gene>
<evidence type="ECO:0000256" key="3">
    <source>
        <dbReference type="ARBA" id="ARBA00023237"/>
    </source>
</evidence>
<keyword evidence="8" id="KW-1185">Reference proteome</keyword>
<keyword evidence="1" id="KW-0472">Membrane</keyword>
<keyword evidence="1" id="KW-1134">Transmembrane beta strand</keyword>
<accession>A0A1K2HQG1</accession>
<keyword evidence="3" id="KW-0998">Cell outer membrane</keyword>
<evidence type="ECO:0000259" key="5">
    <source>
        <dbReference type="Pfam" id="PF03865"/>
    </source>
</evidence>
<protein>
    <submittedName>
        <fullName evidence="7">Hemolysin activation/secretion protein</fullName>
    </submittedName>
</protein>
<keyword evidence="2" id="KW-0812">Transmembrane</keyword>
<name>A0A1K2HQG1_9NEIS</name>
<dbReference type="OrthoDB" id="290122at2"/>
<dbReference type="EMBL" id="FPKR01000014">
    <property type="protein sequence ID" value="SFZ78990.1"/>
    <property type="molecule type" value="Genomic_DNA"/>
</dbReference>